<feature type="compositionally biased region" description="Polar residues" evidence="1">
    <location>
        <begin position="204"/>
        <end position="217"/>
    </location>
</feature>
<feature type="compositionally biased region" description="Basic residues" evidence="1">
    <location>
        <begin position="411"/>
        <end position="422"/>
    </location>
</feature>
<keyword evidence="3" id="KW-1185">Reference proteome</keyword>
<feature type="compositionally biased region" description="Low complexity" evidence="1">
    <location>
        <begin position="365"/>
        <end position="395"/>
    </location>
</feature>
<sequence length="422" mass="44249">MTVLNILGFFQLKNARRIPTTKSNSSYTTWHIHYATNIWCTNKTRIAAEIRLYASNDTPSLPDGSVVFALCKAHAAPNSVIFLDAVTFIPIPGDPNSQMYEDQLPDERTSFVFAVGHVTAHPETLDDGFSSRAFSLSVTDYVRNATQASTIQAVYDLSNGRWKSTPVPAVNSCVQIYGMCRELNPSGILRVKVESIALNLGANANTTLTPAPSTSSDTPKKRRKFSPEPEESPEVSQSAQRAVAASGTSSATAGTSGSHTVSGAQGSSHCTLPAPMHSHAGPFVPGSFNPMGFYHHGESTPFSMHPPFASFVPSGPSAFPGTALSGSSTEGIARNAYPQPGANFLQSAANPYAYPMTQMSDIAPGAAESSSSSVNVEGSSTIPSGSPASSSSESSDVANNAAPSSNERPKRAAAGKHKAVSS</sequence>
<evidence type="ECO:0000313" key="3">
    <source>
        <dbReference type="Proteomes" id="UP000620124"/>
    </source>
</evidence>
<organism evidence="2 3">
    <name type="scientific">Mycena venus</name>
    <dbReference type="NCBI Taxonomy" id="2733690"/>
    <lineage>
        <taxon>Eukaryota</taxon>
        <taxon>Fungi</taxon>
        <taxon>Dikarya</taxon>
        <taxon>Basidiomycota</taxon>
        <taxon>Agaricomycotina</taxon>
        <taxon>Agaricomycetes</taxon>
        <taxon>Agaricomycetidae</taxon>
        <taxon>Agaricales</taxon>
        <taxon>Marasmiineae</taxon>
        <taxon>Mycenaceae</taxon>
        <taxon>Mycena</taxon>
    </lineage>
</organism>
<feature type="region of interest" description="Disordered" evidence="1">
    <location>
        <begin position="364"/>
        <end position="422"/>
    </location>
</feature>
<feature type="compositionally biased region" description="Low complexity" evidence="1">
    <location>
        <begin position="234"/>
        <end position="264"/>
    </location>
</feature>
<dbReference type="AlphaFoldDB" id="A0A8H6YRP0"/>
<dbReference type="EMBL" id="JACAZI010000004">
    <property type="protein sequence ID" value="KAF7363111.1"/>
    <property type="molecule type" value="Genomic_DNA"/>
</dbReference>
<name>A0A8H6YRP0_9AGAR</name>
<feature type="region of interest" description="Disordered" evidence="1">
    <location>
        <begin position="204"/>
        <end position="273"/>
    </location>
</feature>
<accession>A0A8H6YRP0</accession>
<dbReference type="OrthoDB" id="2966751at2759"/>
<proteinExistence type="predicted"/>
<feature type="compositionally biased region" description="Polar residues" evidence="1">
    <location>
        <begin position="396"/>
        <end position="406"/>
    </location>
</feature>
<evidence type="ECO:0000256" key="1">
    <source>
        <dbReference type="SAM" id="MobiDB-lite"/>
    </source>
</evidence>
<gene>
    <name evidence="2" type="ORF">MVEN_00663500</name>
</gene>
<evidence type="ECO:0000313" key="2">
    <source>
        <dbReference type="EMBL" id="KAF7363111.1"/>
    </source>
</evidence>
<comment type="caution">
    <text evidence="2">The sequence shown here is derived from an EMBL/GenBank/DDBJ whole genome shotgun (WGS) entry which is preliminary data.</text>
</comment>
<protein>
    <submittedName>
        <fullName evidence="2">Uncharacterized protein</fullName>
    </submittedName>
</protein>
<dbReference type="Proteomes" id="UP000620124">
    <property type="component" value="Unassembled WGS sequence"/>
</dbReference>
<reference evidence="2" key="1">
    <citation type="submission" date="2020-05" db="EMBL/GenBank/DDBJ databases">
        <title>Mycena genomes resolve the evolution of fungal bioluminescence.</title>
        <authorList>
            <person name="Tsai I.J."/>
        </authorList>
    </citation>
    <scope>NUCLEOTIDE SEQUENCE</scope>
    <source>
        <strain evidence="2">CCC161011</strain>
    </source>
</reference>